<proteinExistence type="predicted"/>
<keyword evidence="2" id="KW-1185">Reference proteome</keyword>
<organism evidence="1 2">
    <name type="scientific">Solanum commersonii</name>
    <name type="common">Commerson's wild potato</name>
    <name type="synonym">Commerson's nightshade</name>
    <dbReference type="NCBI Taxonomy" id="4109"/>
    <lineage>
        <taxon>Eukaryota</taxon>
        <taxon>Viridiplantae</taxon>
        <taxon>Streptophyta</taxon>
        <taxon>Embryophyta</taxon>
        <taxon>Tracheophyta</taxon>
        <taxon>Spermatophyta</taxon>
        <taxon>Magnoliopsida</taxon>
        <taxon>eudicotyledons</taxon>
        <taxon>Gunneridae</taxon>
        <taxon>Pentapetalae</taxon>
        <taxon>asterids</taxon>
        <taxon>lamiids</taxon>
        <taxon>Solanales</taxon>
        <taxon>Solanaceae</taxon>
        <taxon>Solanoideae</taxon>
        <taxon>Solaneae</taxon>
        <taxon>Solanum</taxon>
    </lineage>
</organism>
<accession>A0A9J5ZHR6</accession>
<evidence type="ECO:0000313" key="1">
    <source>
        <dbReference type="EMBL" id="KAG5612481.1"/>
    </source>
</evidence>
<dbReference type="Proteomes" id="UP000824120">
    <property type="component" value="Chromosome 4"/>
</dbReference>
<sequence length="100" mass="11075">MQLKTQGISIVGIEASRVDSRQKLMDTFNFKDAENSVHSRTLSTSRNNSSCSGKGATKNFYDSEKSQDISNASRYLLGSPLALNRKLSPKAFVFVPNKEE</sequence>
<dbReference type="EMBL" id="JACXVP010000004">
    <property type="protein sequence ID" value="KAG5612481.1"/>
    <property type="molecule type" value="Genomic_DNA"/>
</dbReference>
<comment type="caution">
    <text evidence="1">The sequence shown here is derived from an EMBL/GenBank/DDBJ whole genome shotgun (WGS) entry which is preliminary data.</text>
</comment>
<name>A0A9J5ZHR6_SOLCO</name>
<evidence type="ECO:0000313" key="2">
    <source>
        <dbReference type="Proteomes" id="UP000824120"/>
    </source>
</evidence>
<dbReference type="AlphaFoldDB" id="A0A9J5ZHR6"/>
<reference evidence="1 2" key="1">
    <citation type="submission" date="2020-09" db="EMBL/GenBank/DDBJ databases">
        <title>De no assembly of potato wild relative species, Solanum commersonii.</title>
        <authorList>
            <person name="Cho K."/>
        </authorList>
    </citation>
    <scope>NUCLEOTIDE SEQUENCE [LARGE SCALE GENOMIC DNA]</scope>
    <source>
        <strain evidence="1">LZ3.2</strain>
        <tissue evidence="1">Leaf</tissue>
    </source>
</reference>
<gene>
    <name evidence="1" type="ORF">H5410_023762</name>
</gene>
<protein>
    <submittedName>
        <fullName evidence="1">Uncharacterized protein</fullName>
    </submittedName>
</protein>